<evidence type="ECO:0000256" key="2">
    <source>
        <dbReference type="ARBA" id="ARBA00005814"/>
    </source>
</evidence>
<dbReference type="InterPro" id="IPR017871">
    <property type="entry name" value="ABC_transporter-like_CS"/>
</dbReference>
<name>A0A0M3I3N3_ASCLU</name>
<dbReference type="GO" id="GO:0016887">
    <property type="term" value="F:ATP hydrolysis activity"/>
    <property type="evidence" value="ECO:0007669"/>
    <property type="project" value="InterPro"/>
</dbReference>
<accession>A0A0M3I3N3</accession>
<feature type="transmembrane region" description="Helical" evidence="9">
    <location>
        <begin position="614"/>
        <end position="641"/>
    </location>
</feature>
<dbReference type="Gene3D" id="3.40.50.300">
    <property type="entry name" value="P-loop containing nucleotide triphosphate hydrolases"/>
    <property type="match status" value="1"/>
</dbReference>
<evidence type="ECO:0000259" key="10">
    <source>
        <dbReference type="PROSITE" id="PS50893"/>
    </source>
</evidence>
<feature type="transmembrane region" description="Helical" evidence="9">
    <location>
        <begin position="141"/>
        <end position="165"/>
    </location>
</feature>
<feature type="transmembrane region" description="Helical" evidence="9">
    <location>
        <begin position="764"/>
        <end position="784"/>
    </location>
</feature>
<protein>
    <submittedName>
        <fullName evidence="12">ABC transporter domain-containing protein</fullName>
    </submittedName>
</protein>
<evidence type="ECO:0000313" key="11">
    <source>
        <dbReference type="Proteomes" id="UP000036681"/>
    </source>
</evidence>
<dbReference type="GO" id="GO:0006506">
    <property type="term" value="P:GPI anchor biosynthetic process"/>
    <property type="evidence" value="ECO:0007669"/>
    <property type="project" value="InterPro"/>
</dbReference>
<dbReference type="FunFam" id="3.40.50.300:FF:001480">
    <property type="entry name" value="ABC transporter"/>
    <property type="match status" value="1"/>
</dbReference>
<feature type="domain" description="ABC transporter" evidence="10">
    <location>
        <begin position="208"/>
        <end position="450"/>
    </location>
</feature>
<keyword evidence="11" id="KW-1185">Reference proteome</keyword>
<sequence length="790" mass="88101">MNERQNSASDRQYEESNIWLNWSNTKEYMQSLINRSAIFARIRYKCSSSYRLKRQLLDSTLGLLTWYLLVVADLFPPDVFSVLSFTLISIKELIIWLSLYPAGLKLNSPLNNALSNFFLYHIYLWQIYLSVLSAWLGPTIVALSCVLGLSIFLATISDLISLLTIHMFCFHKMITNEEAASLLSSNANTDYGGTSRLTELGPITPVTVAWHNVIVTTKKGGRLVLDSISGLAQSGHLTALMGASGAGKTTLLNTLLVRNLHGLIVEGRVTVNGRELRKEITSVSGYVQQDELFVSTLTVKEHLSLQARLRLPGEYTKEKRKRRIYQVMTQLGLLGCQNTLIGAPGIKKGISGGEAKRLAFASELLNNPAILFCDEPTTGLDSFMAESVVRMLSKLAHSGRTIICTIHQPASELFNIFDRVLFLAGGRTAYIGPPAKALSFLDSCGYRCPDDYNPADMIIETLAVIPHEEEYCRQRISQICSAFLDSDIYDEISEELKASENIGDYPIARKQAPLSMQLSALLHRSFLDNLRNPSLARAKIIQKLIMGLFLGLLYLQTLHDNPTRIGITNVNGALFFLVCEFTYATLFGILNFLPVDFPLVAREYHDGMYGIAPYYFTRALSYVPLFTVDGAIMLLVSYWMIGLQSTIGHIVFAVLIGIVIEQSAAAFGVMLSSVCPSFPVAVSIAGPMLTLLSLTGGLYANVGELPKYISWLQYLSWFRFGFEALAINQWSDVASGECYMDNCKMADAILAQYSFAKENFTFDILLMLVYIIFYYTLGYVGLYFRVKRAR</sequence>
<evidence type="ECO:0000256" key="6">
    <source>
        <dbReference type="ARBA" id="ARBA00022840"/>
    </source>
</evidence>
<evidence type="ECO:0000313" key="12">
    <source>
        <dbReference type="WBParaSite" id="ALUE_0001127901-mRNA-1"/>
    </source>
</evidence>
<reference evidence="12" key="1">
    <citation type="submission" date="2016-05" db="UniProtKB">
        <authorList>
            <consortium name="WormBaseParasite"/>
        </authorList>
    </citation>
    <scope>IDENTIFICATION</scope>
</reference>
<dbReference type="GO" id="GO:0005886">
    <property type="term" value="C:plasma membrane"/>
    <property type="evidence" value="ECO:0007669"/>
    <property type="project" value="TreeGrafter"/>
</dbReference>
<feature type="transmembrane region" description="Helical" evidence="9">
    <location>
        <begin position="540"/>
        <end position="558"/>
    </location>
</feature>
<dbReference type="InterPro" id="IPR003439">
    <property type="entry name" value="ABC_transporter-like_ATP-bd"/>
</dbReference>
<comment type="similarity">
    <text evidence="2">Belongs to the ABC transporter superfamily. ABCG family. Eye pigment precursor importer (TC 3.A.1.204) subfamily.</text>
</comment>
<organism evidence="11 12">
    <name type="scientific">Ascaris lumbricoides</name>
    <name type="common">Giant roundworm</name>
    <dbReference type="NCBI Taxonomy" id="6252"/>
    <lineage>
        <taxon>Eukaryota</taxon>
        <taxon>Metazoa</taxon>
        <taxon>Ecdysozoa</taxon>
        <taxon>Nematoda</taxon>
        <taxon>Chromadorea</taxon>
        <taxon>Rhabditida</taxon>
        <taxon>Spirurina</taxon>
        <taxon>Ascaridomorpha</taxon>
        <taxon>Ascaridoidea</taxon>
        <taxon>Ascarididae</taxon>
        <taxon>Ascaris</taxon>
    </lineage>
</organism>
<evidence type="ECO:0000256" key="3">
    <source>
        <dbReference type="ARBA" id="ARBA00022448"/>
    </source>
</evidence>
<dbReference type="AlphaFoldDB" id="A0A0M3I3N3"/>
<feature type="transmembrane region" description="Helical" evidence="9">
    <location>
        <begin position="647"/>
        <end position="671"/>
    </location>
</feature>
<keyword evidence="6" id="KW-0067">ATP-binding</keyword>
<feature type="transmembrane region" description="Helical" evidence="9">
    <location>
        <begin position="81"/>
        <end position="102"/>
    </location>
</feature>
<keyword evidence="7 9" id="KW-1133">Transmembrane helix</keyword>
<evidence type="ECO:0000256" key="8">
    <source>
        <dbReference type="ARBA" id="ARBA00023136"/>
    </source>
</evidence>
<dbReference type="WBParaSite" id="ALUE_0001127901-mRNA-1">
    <property type="protein sequence ID" value="ALUE_0001127901-mRNA-1"/>
    <property type="gene ID" value="ALUE_0001127901"/>
</dbReference>
<dbReference type="InterPro" id="IPR007720">
    <property type="entry name" value="PigQ/GPI1"/>
</dbReference>
<comment type="subcellular location">
    <subcellularLocation>
        <location evidence="1">Membrane</location>
        <topology evidence="1">Multi-pass membrane protein</topology>
    </subcellularLocation>
</comment>
<dbReference type="PROSITE" id="PS00211">
    <property type="entry name" value="ABC_TRANSPORTER_1"/>
    <property type="match status" value="1"/>
</dbReference>
<keyword evidence="8 9" id="KW-0472">Membrane</keyword>
<dbReference type="GO" id="GO:0140359">
    <property type="term" value="F:ABC-type transporter activity"/>
    <property type="evidence" value="ECO:0007669"/>
    <property type="project" value="InterPro"/>
</dbReference>
<dbReference type="Pfam" id="PF19055">
    <property type="entry name" value="ABC2_membrane_7"/>
    <property type="match status" value="1"/>
</dbReference>
<evidence type="ECO:0000256" key="5">
    <source>
        <dbReference type="ARBA" id="ARBA00022741"/>
    </source>
</evidence>
<dbReference type="InterPro" id="IPR050352">
    <property type="entry name" value="ABCG_transporters"/>
</dbReference>
<evidence type="ECO:0000256" key="1">
    <source>
        <dbReference type="ARBA" id="ARBA00004141"/>
    </source>
</evidence>
<dbReference type="SUPFAM" id="SSF52540">
    <property type="entry name" value="P-loop containing nucleoside triphosphate hydrolases"/>
    <property type="match status" value="1"/>
</dbReference>
<dbReference type="SMART" id="SM00382">
    <property type="entry name" value="AAA"/>
    <property type="match status" value="1"/>
</dbReference>
<dbReference type="PROSITE" id="PS50893">
    <property type="entry name" value="ABC_TRANSPORTER_2"/>
    <property type="match status" value="1"/>
</dbReference>
<dbReference type="CDD" id="cd03213">
    <property type="entry name" value="ABCG_EPDR"/>
    <property type="match status" value="1"/>
</dbReference>
<dbReference type="PANTHER" id="PTHR48041:SF84">
    <property type="entry name" value="ABC TRANSPORTER DOMAIN-CONTAINING PROTEIN"/>
    <property type="match status" value="1"/>
</dbReference>
<feature type="transmembrane region" description="Helical" evidence="9">
    <location>
        <begin position="56"/>
        <end position="75"/>
    </location>
</feature>
<keyword evidence="5" id="KW-0547">Nucleotide-binding</keyword>
<dbReference type="Pfam" id="PF00005">
    <property type="entry name" value="ABC_tran"/>
    <property type="match status" value="1"/>
</dbReference>
<dbReference type="GO" id="GO:0005524">
    <property type="term" value="F:ATP binding"/>
    <property type="evidence" value="ECO:0007669"/>
    <property type="project" value="UniProtKB-KW"/>
</dbReference>
<feature type="transmembrane region" description="Helical" evidence="9">
    <location>
        <begin position="678"/>
        <end position="700"/>
    </location>
</feature>
<dbReference type="InterPro" id="IPR043926">
    <property type="entry name" value="ABCG_dom"/>
</dbReference>
<dbReference type="PANTHER" id="PTHR48041">
    <property type="entry name" value="ABC TRANSPORTER G FAMILY MEMBER 28"/>
    <property type="match status" value="1"/>
</dbReference>
<feature type="transmembrane region" description="Helical" evidence="9">
    <location>
        <begin position="570"/>
        <end position="593"/>
    </location>
</feature>
<dbReference type="Pfam" id="PF05024">
    <property type="entry name" value="Gpi1"/>
    <property type="match status" value="1"/>
</dbReference>
<dbReference type="InterPro" id="IPR027417">
    <property type="entry name" value="P-loop_NTPase"/>
</dbReference>
<keyword evidence="4 9" id="KW-0812">Transmembrane</keyword>
<dbReference type="InterPro" id="IPR013525">
    <property type="entry name" value="ABC2_TM"/>
</dbReference>
<keyword evidence="3" id="KW-0813">Transport</keyword>
<feature type="transmembrane region" description="Helical" evidence="9">
    <location>
        <begin position="114"/>
        <end position="135"/>
    </location>
</feature>
<dbReference type="Pfam" id="PF01061">
    <property type="entry name" value="ABC2_membrane"/>
    <property type="match status" value="1"/>
</dbReference>
<evidence type="ECO:0000256" key="4">
    <source>
        <dbReference type="ARBA" id="ARBA00022692"/>
    </source>
</evidence>
<proteinExistence type="inferred from homology"/>
<dbReference type="Proteomes" id="UP000036681">
    <property type="component" value="Unplaced"/>
</dbReference>
<dbReference type="InterPro" id="IPR003593">
    <property type="entry name" value="AAA+_ATPase"/>
</dbReference>
<evidence type="ECO:0000256" key="7">
    <source>
        <dbReference type="ARBA" id="ARBA00022989"/>
    </source>
</evidence>
<evidence type="ECO:0000256" key="9">
    <source>
        <dbReference type="SAM" id="Phobius"/>
    </source>
</evidence>